<dbReference type="PROSITE" id="PS51257">
    <property type="entry name" value="PROKAR_LIPOPROTEIN"/>
    <property type="match status" value="1"/>
</dbReference>
<accession>A0ABW7MW42</accession>
<dbReference type="Proteomes" id="UP001610100">
    <property type="component" value="Unassembled WGS sequence"/>
</dbReference>
<evidence type="ECO:0000313" key="3">
    <source>
        <dbReference type="Proteomes" id="UP001610100"/>
    </source>
</evidence>
<feature type="chain" id="PRO_5046245053" evidence="1">
    <location>
        <begin position="24"/>
        <end position="377"/>
    </location>
</feature>
<organism evidence="2 3">
    <name type="scientific">Gaetbulibacter aestuarii</name>
    <dbReference type="NCBI Taxonomy" id="1502358"/>
    <lineage>
        <taxon>Bacteria</taxon>
        <taxon>Pseudomonadati</taxon>
        <taxon>Bacteroidota</taxon>
        <taxon>Flavobacteriia</taxon>
        <taxon>Flavobacteriales</taxon>
        <taxon>Flavobacteriaceae</taxon>
        <taxon>Gaetbulibacter</taxon>
    </lineage>
</organism>
<evidence type="ECO:0000256" key="1">
    <source>
        <dbReference type="SAM" id="SignalP"/>
    </source>
</evidence>
<dbReference type="EMBL" id="JBAWKB010000001">
    <property type="protein sequence ID" value="MFH6771046.1"/>
    <property type="molecule type" value="Genomic_DNA"/>
</dbReference>
<feature type="signal peptide" evidence="1">
    <location>
        <begin position="1"/>
        <end position="23"/>
    </location>
</feature>
<comment type="caution">
    <text evidence="2">The sequence shown here is derived from an EMBL/GenBank/DDBJ whole genome shotgun (WGS) entry which is preliminary data.</text>
</comment>
<keyword evidence="3" id="KW-1185">Reference proteome</keyword>
<gene>
    <name evidence="2" type="ORF">V8G58_03795</name>
</gene>
<dbReference type="InterPro" id="IPR025737">
    <property type="entry name" value="FApF"/>
</dbReference>
<protein>
    <submittedName>
        <fullName evidence="2">Transporter</fullName>
    </submittedName>
</protein>
<evidence type="ECO:0000313" key="2">
    <source>
        <dbReference type="EMBL" id="MFH6771046.1"/>
    </source>
</evidence>
<proteinExistence type="predicted"/>
<keyword evidence="1" id="KW-0732">Signal</keyword>
<name>A0ABW7MW42_9FLAO</name>
<sequence>MKKPFQLLLTLTFIILFNQFLSAQGCVAIRGFSSCSSSQMEMGSSLTKGDFSVGTNVRYFKSFRHFRGTTEETNRITDGTNVINHSYFVDVAVDYYLSNRLYANLLIPFVSHSRSSMYEHGGNSLGDRHITRSSGLGDLRIGAGYWLFEPNSKSYNYAIGAGIKLATGDYAYMDTFYNQGPNKDQTVEAVVDQSIQPGDGGFGFNLNFQGYQSLSEKFMLTTTLYYLFNPRETNGVLTRSGRSEFSVPDQYAAQLGAIYFTNLHGFSLYLGGRLEGVPASDLIGGSAGYRRPGYVVSVDPGIYYNSSRLSLSLNVPVALIRDRTQSYEDKVRTAETGVYRQGDAAFADYLINCNLTYRFRKKAPEENHGIDFNKTKS</sequence>
<reference evidence="2 3" key="1">
    <citation type="submission" date="2024-02" db="EMBL/GenBank/DDBJ databases">
        <title>A Gaetbulibacter species isolated from tidal flats and genomic insights of their niches.</title>
        <authorList>
            <person name="Ye Y."/>
        </authorList>
    </citation>
    <scope>NUCLEOTIDE SEQUENCE [LARGE SCALE GENOMIC DNA]</scope>
    <source>
        <strain evidence="2 3">KYW382</strain>
    </source>
</reference>
<dbReference type="RefSeq" id="WP_344739887.1">
    <property type="nucleotide sequence ID" value="NZ_BAABAY010000001.1"/>
</dbReference>
<dbReference type="Pfam" id="PF13557">
    <property type="entry name" value="Phenol_MetA_deg"/>
    <property type="match status" value="1"/>
</dbReference>